<dbReference type="OrthoDB" id="2843984at2"/>
<accession>A0A1S2LAC6</accession>
<name>A0A1S2LAC6_9BACI</name>
<protein>
    <submittedName>
        <fullName evidence="1">Uncharacterized protein</fullName>
    </submittedName>
</protein>
<dbReference type="AlphaFoldDB" id="A0A1S2LAC6"/>
<organism evidence="1 2">
    <name type="scientific">Anaerobacillus arseniciselenatis</name>
    <dbReference type="NCBI Taxonomy" id="85682"/>
    <lineage>
        <taxon>Bacteria</taxon>
        <taxon>Bacillati</taxon>
        <taxon>Bacillota</taxon>
        <taxon>Bacilli</taxon>
        <taxon>Bacillales</taxon>
        <taxon>Bacillaceae</taxon>
        <taxon>Anaerobacillus</taxon>
    </lineage>
</organism>
<reference evidence="1 2" key="1">
    <citation type="submission" date="2016-10" db="EMBL/GenBank/DDBJ databases">
        <title>Draft genome sequences of four alkaliphilic bacteria belonging to the Anaerobacillus genus.</title>
        <authorList>
            <person name="Bassil N.M."/>
            <person name="Lloyd J.R."/>
        </authorList>
    </citation>
    <scope>NUCLEOTIDE SEQUENCE [LARGE SCALE GENOMIC DNA]</scope>
    <source>
        <strain evidence="1 2">DSM 15340</strain>
    </source>
</reference>
<sequence>MIAYFGAMEKFENFNKETLIQNAQDDIKTIGFWFTSDIKTAIPYAIGTETVYEKSETEFWEDGEPKVVPIERPVIGFIYKVYIDEPNLKIYQSNSVDAYELFMTDRDKYCDYFSTKKRNLTWKDEAILLNKDEANAKFRNNLINHGYEGFLIRNCKLQNGVTDLYCFFSVDALHISDVIPVETLDY</sequence>
<dbReference type="EMBL" id="MLQQ01000045">
    <property type="protein sequence ID" value="OIJ09361.1"/>
    <property type="molecule type" value="Genomic_DNA"/>
</dbReference>
<comment type="caution">
    <text evidence="1">The sequence shown here is derived from an EMBL/GenBank/DDBJ whole genome shotgun (WGS) entry which is preliminary data.</text>
</comment>
<keyword evidence="2" id="KW-1185">Reference proteome</keyword>
<gene>
    <name evidence="1" type="ORF">BKP35_16990</name>
</gene>
<dbReference type="Proteomes" id="UP000180098">
    <property type="component" value="Unassembled WGS sequence"/>
</dbReference>
<evidence type="ECO:0000313" key="1">
    <source>
        <dbReference type="EMBL" id="OIJ09361.1"/>
    </source>
</evidence>
<dbReference type="RefSeq" id="WP_071314570.1">
    <property type="nucleotide sequence ID" value="NZ_MLQQ01000045.1"/>
</dbReference>
<evidence type="ECO:0000313" key="2">
    <source>
        <dbReference type="Proteomes" id="UP000180098"/>
    </source>
</evidence>
<proteinExistence type="predicted"/>